<reference evidence="1" key="1">
    <citation type="submission" date="2020-05" db="EMBL/GenBank/DDBJ databases">
        <title>WGS assembly of Panicum virgatum.</title>
        <authorList>
            <person name="Lovell J.T."/>
            <person name="Jenkins J."/>
            <person name="Shu S."/>
            <person name="Juenger T.E."/>
            <person name="Schmutz J."/>
        </authorList>
    </citation>
    <scope>NUCLEOTIDE SEQUENCE</scope>
    <source>
        <strain evidence="1">AP13</strain>
    </source>
</reference>
<dbReference type="EMBL" id="CM029044">
    <property type="protein sequence ID" value="KAG2604462.1"/>
    <property type="molecule type" value="Genomic_DNA"/>
</dbReference>
<gene>
    <name evidence="1" type="ORF">PVAP13_4NG065210</name>
</gene>
<sequence length="173" mass="19413">MLEKTKRFCPSLSLPLLPASPACFLPHHGSPPAPRGRIASSLRLPRDAGCLRMPMYLAFNTWGRAYPLWASHLNQLLGARRWRLVAAIRLAMAKQFATPLSGMVISVNFAMLIPSLNKSSVGLLGILHGEQLQRQRYSRDSIPMFTLLLDARVNTCNKNHKYLLPPIRSHHLI</sequence>
<protein>
    <submittedName>
        <fullName evidence="1">Uncharacterized protein</fullName>
    </submittedName>
</protein>
<dbReference type="AlphaFoldDB" id="A0A8T0SY51"/>
<comment type="caution">
    <text evidence="1">The sequence shown here is derived from an EMBL/GenBank/DDBJ whole genome shotgun (WGS) entry which is preliminary data.</text>
</comment>
<accession>A0A8T0SY51</accession>
<keyword evidence="2" id="KW-1185">Reference proteome</keyword>
<evidence type="ECO:0000313" key="2">
    <source>
        <dbReference type="Proteomes" id="UP000823388"/>
    </source>
</evidence>
<proteinExistence type="predicted"/>
<name>A0A8T0SY51_PANVG</name>
<organism evidence="1 2">
    <name type="scientific">Panicum virgatum</name>
    <name type="common">Blackwell switchgrass</name>
    <dbReference type="NCBI Taxonomy" id="38727"/>
    <lineage>
        <taxon>Eukaryota</taxon>
        <taxon>Viridiplantae</taxon>
        <taxon>Streptophyta</taxon>
        <taxon>Embryophyta</taxon>
        <taxon>Tracheophyta</taxon>
        <taxon>Spermatophyta</taxon>
        <taxon>Magnoliopsida</taxon>
        <taxon>Liliopsida</taxon>
        <taxon>Poales</taxon>
        <taxon>Poaceae</taxon>
        <taxon>PACMAD clade</taxon>
        <taxon>Panicoideae</taxon>
        <taxon>Panicodae</taxon>
        <taxon>Paniceae</taxon>
        <taxon>Panicinae</taxon>
        <taxon>Panicum</taxon>
        <taxon>Panicum sect. Hiantes</taxon>
    </lineage>
</organism>
<evidence type="ECO:0000313" key="1">
    <source>
        <dbReference type="EMBL" id="KAG2604462.1"/>
    </source>
</evidence>
<dbReference type="Proteomes" id="UP000823388">
    <property type="component" value="Chromosome 4N"/>
</dbReference>